<keyword evidence="4" id="KW-1185">Reference proteome</keyword>
<gene>
    <name evidence="3" type="ORF">M011DRAFT_191734</name>
</gene>
<proteinExistence type="predicted"/>
<dbReference type="OrthoDB" id="2415936at2759"/>
<evidence type="ECO:0000313" key="4">
    <source>
        <dbReference type="Proteomes" id="UP000799440"/>
    </source>
</evidence>
<dbReference type="InterPro" id="IPR006595">
    <property type="entry name" value="CTLH_C"/>
</dbReference>
<dbReference type="PROSITE" id="PS50897">
    <property type="entry name" value="CTLH"/>
    <property type="match status" value="1"/>
</dbReference>
<reference evidence="3" key="1">
    <citation type="journal article" date="2020" name="Stud. Mycol.">
        <title>101 Dothideomycetes genomes: a test case for predicting lifestyles and emergence of pathogens.</title>
        <authorList>
            <person name="Haridas S."/>
            <person name="Albert R."/>
            <person name="Binder M."/>
            <person name="Bloem J."/>
            <person name="Labutti K."/>
            <person name="Salamov A."/>
            <person name="Andreopoulos B."/>
            <person name="Baker S."/>
            <person name="Barry K."/>
            <person name="Bills G."/>
            <person name="Bluhm B."/>
            <person name="Cannon C."/>
            <person name="Castanera R."/>
            <person name="Culley D."/>
            <person name="Daum C."/>
            <person name="Ezra D."/>
            <person name="Gonzalez J."/>
            <person name="Henrissat B."/>
            <person name="Kuo A."/>
            <person name="Liang C."/>
            <person name="Lipzen A."/>
            <person name="Lutzoni F."/>
            <person name="Magnuson J."/>
            <person name="Mondo S."/>
            <person name="Nolan M."/>
            <person name="Ohm R."/>
            <person name="Pangilinan J."/>
            <person name="Park H.-J."/>
            <person name="Ramirez L."/>
            <person name="Alfaro M."/>
            <person name="Sun H."/>
            <person name="Tritt A."/>
            <person name="Yoshinaga Y."/>
            <person name="Zwiers L.-H."/>
            <person name="Turgeon B."/>
            <person name="Goodwin S."/>
            <person name="Spatafora J."/>
            <person name="Crous P."/>
            <person name="Grigoriev I."/>
        </authorList>
    </citation>
    <scope>NUCLEOTIDE SEQUENCE</scope>
    <source>
        <strain evidence="3">CBS 119925</strain>
    </source>
</reference>
<dbReference type="Proteomes" id="UP000799440">
    <property type="component" value="Unassembled WGS sequence"/>
</dbReference>
<dbReference type="SMART" id="SM00757">
    <property type="entry name" value="CRA"/>
    <property type="match status" value="1"/>
</dbReference>
<sequence>MSSTAASVAVGTPTQHYFDRRLDEIKVSKSAINSVVMDYLISEGYPRAAEKFAKEANIELPATEESIQVRVASRRAIHAGDIGTAIDLINDFNPQLLDTNPSLHFALLRSQLIELIRSCMSNDPPNITPALRFSQAQLAPRAAGNDEFLKDLELTMTLLLVLPSDGKLEQRFAQQLDPSFRRNLANQVNEAILESQGSRREAKLRSLVRLRMWAEDRAKALHKDLPSILPFGLQDTEEATNERDMHADPLENAADIMVM</sequence>
<dbReference type="SMART" id="SM00668">
    <property type="entry name" value="CTLH"/>
    <property type="match status" value="1"/>
</dbReference>
<dbReference type="PANTHER" id="PTHR12864">
    <property type="entry name" value="RAN BINDING PROTEIN 9-RELATED"/>
    <property type="match status" value="1"/>
</dbReference>
<dbReference type="InterPro" id="IPR024964">
    <property type="entry name" value="CTLH/CRA"/>
</dbReference>
<dbReference type="Pfam" id="PF08513">
    <property type="entry name" value="LisH"/>
    <property type="match status" value="1"/>
</dbReference>
<dbReference type="InterPro" id="IPR050618">
    <property type="entry name" value="Ubq-SigPath_Reg"/>
</dbReference>
<accession>A0A6A6V3L2</accession>
<protein>
    <recommendedName>
        <fullName evidence="2">CTLH domain-containing protein</fullName>
    </recommendedName>
</protein>
<name>A0A6A6V3L2_9PLEO</name>
<dbReference type="Pfam" id="PF10607">
    <property type="entry name" value="CTLH"/>
    <property type="match status" value="1"/>
</dbReference>
<evidence type="ECO:0000256" key="1">
    <source>
        <dbReference type="ARBA" id="ARBA00002343"/>
    </source>
</evidence>
<evidence type="ECO:0000259" key="2">
    <source>
        <dbReference type="PROSITE" id="PS50897"/>
    </source>
</evidence>
<evidence type="ECO:0000313" key="3">
    <source>
        <dbReference type="EMBL" id="KAF2744180.1"/>
    </source>
</evidence>
<comment type="function">
    <text evidence="1">Involved in the proteasome-dependent degradation of fructose-1,6-bisphosphatase.</text>
</comment>
<dbReference type="PROSITE" id="PS50896">
    <property type="entry name" value="LISH"/>
    <property type="match status" value="1"/>
</dbReference>
<organism evidence="3 4">
    <name type="scientific">Sporormia fimetaria CBS 119925</name>
    <dbReference type="NCBI Taxonomy" id="1340428"/>
    <lineage>
        <taxon>Eukaryota</taxon>
        <taxon>Fungi</taxon>
        <taxon>Dikarya</taxon>
        <taxon>Ascomycota</taxon>
        <taxon>Pezizomycotina</taxon>
        <taxon>Dothideomycetes</taxon>
        <taxon>Pleosporomycetidae</taxon>
        <taxon>Pleosporales</taxon>
        <taxon>Sporormiaceae</taxon>
        <taxon>Sporormia</taxon>
    </lineage>
</organism>
<dbReference type="InterPro" id="IPR013144">
    <property type="entry name" value="CRA_dom"/>
</dbReference>
<feature type="domain" description="CTLH" evidence="2">
    <location>
        <begin position="74"/>
        <end position="123"/>
    </location>
</feature>
<dbReference type="EMBL" id="MU006590">
    <property type="protein sequence ID" value="KAF2744180.1"/>
    <property type="molecule type" value="Genomic_DNA"/>
</dbReference>
<dbReference type="InterPro" id="IPR006594">
    <property type="entry name" value="LisH"/>
</dbReference>
<dbReference type="SMART" id="SM00667">
    <property type="entry name" value="LisH"/>
    <property type="match status" value="1"/>
</dbReference>
<dbReference type="AlphaFoldDB" id="A0A6A6V3L2"/>